<name>A0AAE3VFT7_9BACT</name>
<dbReference type="Gene3D" id="3.90.180.10">
    <property type="entry name" value="Medium-chain alcohol dehydrogenases, catalytic domain"/>
    <property type="match status" value="2"/>
</dbReference>
<dbReference type="InterPro" id="IPR036291">
    <property type="entry name" value="NAD(P)-bd_dom_sf"/>
</dbReference>
<comment type="similarity">
    <text evidence="2">Belongs to the zinc-containing alcohol dehydrogenase family.</text>
</comment>
<dbReference type="PANTHER" id="PTHR43350:SF19">
    <property type="entry name" value="D-GULOSIDE 3-DEHYDROGENASE"/>
    <property type="match status" value="1"/>
</dbReference>
<dbReference type="Proteomes" id="UP001238163">
    <property type="component" value="Unassembled WGS sequence"/>
</dbReference>
<evidence type="ECO:0000256" key="1">
    <source>
        <dbReference type="ARBA" id="ARBA00001947"/>
    </source>
</evidence>
<evidence type="ECO:0000259" key="6">
    <source>
        <dbReference type="SMART" id="SM00829"/>
    </source>
</evidence>
<evidence type="ECO:0000313" key="7">
    <source>
        <dbReference type="EMBL" id="MDQ0289575.1"/>
    </source>
</evidence>
<evidence type="ECO:0000256" key="3">
    <source>
        <dbReference type="ARBA" id="ARBA00022723"/>
    </source>
</evidence>
<evidence type="ECO:0000313" key="8">
    <source>
        <dbReference type="Proteomes" id="UP001238163"/>
    </source>
</evidence>
<keyword evidence="8" id="KW-1185">Reference proteome</keyword>
<dbReference type="InterPro" id="IPR020843">
    <property type="entry name" value="ER"/>
</dbReference>
<organism evidence="7 8">
    <name type="scientific">Oligosphaera ethanolica</name>
    <dbReference type="NCBI Taxonomy" id="760260"/>
    <lineage>
        <taxon>Bacteria</taxon>
        <taxon>Pseudomonadati</taxon>
        <taxon>Lentisphaerota</taxon>
        <taxon>Oligosphaeria</taxon>
        <taxon>Oligosphaerales</taxon>
        <taxon>Oligosphaeraceae</taxon>
        <taxon>Oligosphaera</taxon>
    </lineage>
</organism>
<dbReference type="EMBL" id="JAUSVL010000001">
    <property type="protein sequence ID" value="MDQ0289575.1"/>
    <property type="molecule type" value="Genomic_DNA"/>
</dbReference>
<dbReference type="GO" id="GO:0016491">
    <property type="term" value="F:oxidoreductase activity"/>
    <property type="evidence" value="ECO:0007669"/>
    <property type="project" value="UniProtKB-KW"/>
</dbReference>
<accession>A0AAE3VFT7</accession>
<comment type="caution">
    <text evidence="7">The sequence shown here is derived from an EMBL/GenBank/DDBJ whole genome shotgun (WGS) entry which is preliminary data.</text>
</comment>
<dbReference type="GO" id="GO:0046872">
    <property type="term" value="F:metal ion binding"/>
    <property type="evidence" value="ECO:0007669"/>
    <property type="project" value="UniProtKB-KW"/>
</dbReference>
<dbReference type="InterPro" id="IPR013149">
    <property type="entry name" value="ADH-like_C"/>
</dbReference>
<dbReference type="Pfam" id="PF00107">
    <property type="entry name" value="ADH_zinc_N"/>
    <property type="match status" value="1"/>
</dbReference>
<keyword evidence="5" id="KW-0560">Oxidoreductase</keyword>
<dbReference type="PANTHER" id="PTHR43350">
    <property type="entry name" value="NAD-DEPENDENT ALCOHOL DEHYDROGENASE"/>
    <property type="match status" value="1"/>
</dbReference>
<dbReference type="CDD" id="cd08255">
    <property type="entry name" value="2-desacetyl-2-hydroxyethyl_bacteriochlorophyllide_like"/>
    <property type="match status" value="1"/>
</dbReference>
<dbReference type="Gene3D" id="3.40.50.720">
    <property type="entry name" value="NAD(P)-binding Rossmann-like Domain"/>
    <property type="match status" value="1"/>
</dbReference>
<protein>
    <submittedName>
        <fullName evidence="7">2-desacetyl-2-hydroxyethyl bacteriochlorophyllide A dehydrogenase</fullName>
    </submittedName>
</protein>
<evidence type="ECO:0000256" key="4">
    <source>
        <dbReference type="ARBA" id="ARBA00022833"/>
    </source>
</evidence>
<evidence type="ECO:0000256" key="2">
    <source>
        <dbReference type="ARBA" id="ARBA00008072"/>
    </source>
</evidence>
<dbReference type="AlphaFoldDB" id="A0AAE3VFT7"/>
<evidence type="ECO:0000256" key="5">
    <source>
        <dbReference type="ARBA" id="ARBA00023002"/>
    </source>
</evidence>
<keyword evidence="3" id="KW-0479">Metal-binding</keyword>
<dbReference type="InterPro" id="IPR011032">
    <property type="entry name" value="GroES-like_sf"/>
</dbReference>
<comment type="cofactor">
    <cofactor evidence="1">
        <name>Zn(2+)</name>
        <dbReference type="ChEBI" id="CHEBI:29105"/>
    </cofactor>
</comment>
<gene>
    <name evidence="7" type="ORF">J3R75_001682</name>
</gene>
<reference evidence="7" key="1">
    <citation type="submission" date="2023-07" db="EMBL/GenBank/DDBJ databases">
        <title>Genomic Encyclopedia of Type Strains, Phase IV (KMG-IV): sequencing the most valuable type-strain genomes for metagenomic binning, comparative biology and taxonomic classification.</title>
        <authorList>
            <person name="Goeker M."/>
        </authorList>
    </citation>
    <scope>NUCLEOTIDE SEQUENCE</scope>
    <source>
        <strain evidence="7">DSM 24202</strain>
    </source>
</reference>
<dbReference type="SMART" id="SM00829">
    <property type="entry name" value="PKS_ER"/>
    <property type="match status" value="1"/>
</dbReference>
<dbReference type="SUPFAM" id="SSF51735">
    <property type="entry name" value="NAD(P)-binding Rossmann-fold domains"/>
    <property type="match status" value="1"/>
</dbReference>
<proteinExistence type="inferred from homology"/>
<feature type="domain" description="Enoyl reductase (ER)" evidence="6">
    <location>
        <begin position="12"/>
        <end position="329"/>
    </location>
</feature>
<dbReference type="SUPFAM" id="SSF50129">
    <property type="entry name" value="GroES-like"/>
    <property type="match status" value="1"/>
</dbReference>
<sequence length="338" mass="36744">MKSHRIAFVAPGIAALEEHELQTALPPGHALLKTDCTLISTGTERANLMGEDNLGAPGAARFPRYLGYSAVAKVMALAADVRELQVGDRVAVYHCQHAQYLVKHCQDLVRIEDDALPSAEAVFCIVAAMGLQGLRKVRLELGESCLVMGQGLLGIFALQCARLSGALPLMAMDFVAERRTRACELGADAAWSPDDPALAEAVRQLTGGRGINTVIEVTGSPAAVKQGLKLMAPQGRIALVGCSRTPTEQIDFYNDVHRPGIVIIGAHNFVRPKNESHPGYWTMRDDMRMLLKFFAAGRIQVRPLLREQVSPHDAPAVFTRLAQNDPTVMGTVFDWNRC</sequence>
<dbReference type="RefSeq" id="WP_307261021.1">
    <property type="nucleotide sequence ID" value="NZ_JAUSVL010000001.1"/>
</dbReference>
<keyword evidence="4" id="KW-0862">Zinc</keyword>